<dbReference type="GO" id="GO:0003723">
    <property type="term" value="F:RNA binding"/>
    <property type="evidence" value="ECO:0007669"/>
    <property type="project" value="InterPro"/>
</dbReference>
<evidence type="ECO:0000256" key="3">
    <source>
        <dbReference type="ARBA" id="ARBA00008563"/>
    </source>
</evidence>
<dbReference type="SUPFAM" id="SSF52540">
    <property type="entry name" value="P-loop containing nucleoside triphosphate hydrolases"/>
    <property type="match status" value="1"/>
</dbReference>
<dbReference type="InterPro" id="IPR019591">
    <property type="entry name" value="Mrp/NBP35_ATP-bd"/>
</dbReference>
<comment type="cofactor">
    <cofactor evidence="1">
        <name>[4Fe-4S] cluster</name>
        <dbReference type="ChEBI" id="CHEBI:49883"/>
    </cofactor>
</comment>
<dbReference type="InterPro" id="IPR028909">
    <property type="entry name" value="bL21-like"/>
</dbReference>
<dbReference type="Proteomes" id="UP000663879">
    <property type="component" value="Unassembled WGS sequence"/>
</dbReference>
<proteinExistence type="inferred from homology"/>
<reference evidence="18" key="1">
    <citation type="submission" date="2021-02" db="EMBL/GenBank/DDBJ databases">
        <authorList>
            <person name="Nowell W R."/>
        </authorList>
    </citation>
    <scope>NUCLEOTIDE SEQUENCE</scope>
    <source>
        <strain evidence="18">Ploen Becks lab</strain>
    </source>
</reference>
<evidence type="ECO:0000256" key="14">
    <source>
        <dbReference type="ARBA" id="ARBA00024036"/>
    </source>
</evidence>
<evidence type="ECO:0000256" key="5">
    <source>
        <dbReference type="ARBA" id="ARBA00022723"/>
    </source>
</evidence>
<dbReference type="GO" id="GO:0046872">
    <property type="term" value="F:metal ion binding"/>
    <property type="evidence" value="ECO:0007669"/>
    <property type="project" value="UniProtKB-KW"/>
</dbReference>
<dbReference type="Gene3D" id="3.40.50.300">
    <property type="entry name" value="P-loop containing nucleotide triphosphate hydrolases"/>
    <property type="match status" value="1"/>
</dbReference>
<evidence type="ECO:0000256" key="6">
    <source>
        <dbReference type="ARBA" id="ARBA00022741"/>
    </source>
</evidence>
<dbReference type="EMBL" id="CAJNOC010000631">
    <property type="protein sequence ID" value="CAF0784925.1"/>
    <property type="molecule type" value="Genomic_DNA"/>
</dbReference>
<sequence>MRSYLIKTLNSSSGLSCLKTFRQISSNLSEHQKKMMARGLPKQKELPGVKNIICVASGKGGVGKSTVAVNIACTLANRFNLKTGILDADIYGPSIPKMMNLESHQPELDSNNQMIPLINYNVKSMSMGFLVDEKAAIVWRGLMVMNAIERLMFKVNWAPLDVLVIDMPPGTGDVQLSISQNLKLNGAVIVSTPQDIALLDARRGVEMFNKVNVPILGLVQNMSTFQCPKCNHEENIFGKDGVEKLANEIKCDVLGELPLNREIREKSDTGEPISINLVNKLSTQTNLIQRKETHIDKKDNQIIKNVFEHCNKIAQDPRLSRLFAVVMVGGSQYKVTTEDVIMVRNHFYPTIGDRIRLEKVLLVGGKDFTVLGKPLLSKEFVNIEATVIEKTLSNNVIVFRYKPRKDNRKMDFYKGVQTLLRINSIDIIGPIPGTQ</sequence>
<gene>
    <name evidence="18" type="ORF">OXX778_LOCUS5662</name>
</gene>
<evidence type="ECO:0000256" key="13">
    <source>
        <dbReference type="ARBA" id="ARBA00023274"/>
    </source>
</evidence>
<keyword evidence="12" id="KW-0496">Mitochondrion</keyword>
<dbReference type="GO" id="GO:0051539">
    <property type="term" value="F:4 iron, 4 sulfur cluster binding"/>
    <property type="evidence" value="ECO:0007669"/>
    <property type="project" value="UniProtKB-KW"/>
</dbReference>
<dbReference type="GO" id="GO:1990904">
    <property type="term" value="C:ribonucleoprotein complex"/>
    <property type="evidence" value="ECO:0007669"/>
    <property type="project" value="UniProtKB-KW"/>
</dbReference>
<dbReference type="InterPro" id="IPR000808">
    <property type="entry name" value="Mrp-like_CS"/>
</dbReference>
<evidence type="ECO:0000256" key="17">
    <source>
        <dbReference type="ARBA" id="ARBA00081370"/>
    </source>
</evidence>
<keyword evidence="11" id="KW-0411">Iron-sulfur</keyword>
<name>A0A813RN70_9BILA</name>
<evidence type="ECO:0000313" key="19">
    <source>
        <dbReference type="Proteomes" id="UP000663879"/>
    </source>
</evidence>
<dbReference type="HAMAP" id="MF_01363">
    <property type="entry name" value="Ribosomal_bL21"/>
    <property type="match status" value="1"/>
</dbReference>
<evidence type="ECO:0000256" key="9">
    <source>
        <dbReference type="ARBA" id="ARBA00022980"/>
    </source>
</evidence>
<dbReference type="InterPro" id="IPR044304">
    <property type="entry name" value="NUBPL-like"/>
</dbReference>
<dbReference type="PANTHER" id="PTHR42961">
    <property type="entry name" value="IRON-SULFUR PROTEIN NUBPL"/>
    <property type="match status" value="1"/>
</dbReference>
<comment type="similarity">
    <text evidence="14">Belongs to the Mrp/NBP35 ATP-binding proteins family.</text>
</comment>
<keyword evidence="7" id="KW-0067">ATP-binding</keyword>
<keyword evidence="9" id="KW-0689">Ribosomal protein</keyword>
<dbReference type="GO" id="GO:0140663">
    <property type="term" value="F:ATP-dependent FeS chaperone activity"/>
    <property type="evidence" value="ECO:0007669"/>
    <property type="project" value="InterPro"/>
</dbReference>
<dbReference type="GO" id="GO:0005759">
    <property type="term" value="C:mitochondrial matrix"/>
    <property type="evidence" value="ECO:0007669"/>
    <property type="project" value="UniProtKB-ARBA"/>
</dbReference>
<evidence type="ECO:0000256" key="1">
    <source>
        <dbReference type="ARBA" id="ARBA00001966"/>
    </source>
</evidence>
<dbReference type="CDD" id="cd02037">
    <property type="entry name" value="Mrp_NBP35"/>
    <property type="match status" value="1"/>
</dbReference>
<evidence type="ECO:0000256" key="12">
    <source>
        <dbReference type="ARBA" id="ARBA00023128"/>
    </source>
</evidence>
<keyword evidence="6" id="KW-0547">Nucleotide-binding</keyword>
<comment type="subcellular location">
    <subcellularLocation>
        <location evidence="2">Mitochondrion</location>
    </subcellularLocation>
</comment>
<dbReference type="SUPFAM" id="SSF141091">
    <property type="entry name" value="L21p-like"/>
    <property type="match status" value="1"/>
</dbReference>
<evidence type="ECO:0000256" key="8">
    <source>
        <dbReference type="ARBA" id="ARBA00022946"/>
    </source>
</evidence>
<dbReference type="GO" id="GO:0005840">
    <property type="term" value="C:ribosome"/>
    <property type="evidence" value="ECO:0007669"/>
    <property type="project" value="UniProtKB-KW"/>
</dbReference>
<dbReference type="GO" id="GO:0005524">
    <property type="term" value="F:ATP binding"/>
    <property type="evidence" value="ECO:0007669"/>
    <property type="project" value="UniProtKB-KW"/>
</dbReference>
<dbReference type="Pfam" id="PF00829">
    <property type="entry name" value="Ribosomal_L21p"/>
    <property type="match status" value="1"/>
</dbReference>
<keyword evidence="8" id="KW-0809">Transit peptide</keyword>
<evidence type="ECO:0000256" key="10">
    <source>
        <dbReference type="ARBA" id="ARBA00023004"/>
    </source>
</evidence>
<dbReference type="Pfam" id="PF10609">
    <property type="entry name" value="ParA"/>
    <property type="match status" value="1"/>
</dbReference>
<dbReference type="FunFam" id="3.40.50.300:FF:000709">
    <property type="entry name" value="Iron-sulfur protein NUBPL isoform X1"/>
    <property type="match status" value="1"/>
</dbReference>
<keyword evidence="4" id="KW-0004">4Fe-4S</keyword>
<evidence type="ECO:0000256" key="16">
    <source>
        <dbReference type="ARBA" id="ARBA00069083"/>
    </source>
</evidence>
<dbReference type="InterPro" id="IPR033756">
    <property type="entry name" value="YlxH/NBP35"/>
</dbReference>
<keyword evidence="13" id="KW-0687">Ribonucleoprotein</keyword>
<dbReference type="NCBIfam" id="TIGR00061">
    <property type="entry name" value="L21"/>
    <property type="match status" value="1"/>
</dbReference>
<evidence type="ECO:0000256" key="2">
    <source>
        <dbReference type="ARBA" id="ARBA00004173"/>
    </source>
</evidence>
<dbReference type="InterPro" id="IPR036164">
    <property type="entry name" value="bL21-like_sf"/>
</dbReference>
<comment type="similarity">
    <text evidence="3">Belongs to the bacterial ribosomal protein bL21 family.</text>
</comment>
<evidence type="ECO:0000256" key="11">
    <source>
        <dbReference type="ARBA" id="ARBA00023014"/>
    </source>
</evidence>
<dbReference type="PROSITE" id="PS01215">
    <property type="entry name" value="MRP"/>
    <property type="match status" value="1"/>
</dbReference>
<comment type="function">
    <text evidence="15">Iron-sulfur cluster transfer protein involved in the assembly of the mitochondrial membrane respiratory chain NADH dehydrogenase (Complex I). May deliver one or more Fe-S clusters to complex I subunits.</text>
</comment>
<accession>A0A813RN70</accession>
<keyword evidence="10" id="KW-0408">Iron</keyword>
<dbReference type="GO" id="GO:0032981">
    <property type="term" value="P:mitochondrial respiratory chain complex I assembly"/>
    <property type="evidence" value="ECO:0007669"/>
    <property type="project" value="TreeGrafter"/>
</dbReference>
<dbReference type="HAMAP" id="MF_02040">
    <property type="entry name" value="Mrp_NBP35"/>
    <property type="match status" value="1"/>
</dbReference>
<evidence type="ECO:0000313" key="18">
    <source>
        <dbReference type="EMBL" id="CAF0784925.1"/>
    </source>
</evidence>
<keyword evidence="5" id="KW-0479">Metal-binding</keyword>
<comment type="caution">
    <text evidence="18">The sequence shown here is derived from an EMBL/GenBank/DDBJ whole genome shotgun (WGS) entry which is preliminary data.</text>
</comment>
<dbReference type="AlphaFoldDB" id="A0A813RN70"/>
<keyword evidence="19" id="KW-1185">Reference proteome</keyword>
<dbReference type="PANTHER" id="PTHR42961:SF2">
    <property type="entry name" value="IRON-SULFUR PROTEIN NUBPL"/>
    <property type="match status" value="1"/>
</dbReference>
<dbReference type="OrthoDB" id="1741334at2759"/>
<evidence type="ECO:0000256" key="4">
    <source>
        <dbReference type="ARBA" id="ARBA00022485"/>
    </source>
</evidence>
<dbReference type="InterPro" id="IPR001787">
    <property type="entry name" value="Ribosomal_bL21"/>
</dbReference>
<dbReference type="GO" id="GO:0016226">
    <property type="term" value="P:iron-sulfur cluster assembly"/>
    <property type="evidence" value="ECO:0007669"/>
    <property type="project" value="InterPro"/>
</dbReference>
<dbReference type="GO" id="GO:0003735">
    <property type="term" value="F:structural constituent of ribosome"/>
    <property type="evidence" value="ECO:0007669"/>
    <property type="project" value="InterPro"/>
</dbReference>
<evidence type="ECO:0000256" key="7">
    <source>
        <dbReference type="ARBA" id="ARBA00022840"/>
    </source>
</evidence>
<protein>
    <recommendedName>
        <fullName evidence="16">Iron-sulfur cluster transfer protein NUBPL</fullName>
    </recommendedName>
    <alternativeName>
        <fullName evidence="17">Nucleotide-binding protein-like</fullName>
    </alternativeName>
</protein>
<dbReference type="InterPro" id="IPR027417">
    <property type="entry name" value="P-loop_NTPase"/>
</dbReference>
<dbReference type="GO" id="GO:0006412">
    <property type="term" value="P:translation"/>
    <property type="evidence" value="ECO:0007669"/>
    <property type="project" value="InterPro"/>
</dbReference>
<organism evidence="18 19">
    <name type="scientific">Brachionus calyciflorus</name>
    <dbReference type="NCBI Taxonomy" id="104777"/>
    <lineage>
        <taxon>Eukaryota</taxon>
        <taxon>Metazoa</taxon>
        <taxon>Spiralia</taxon>
        <taxon>Gnathifera</taxon>
        <taxon>Rotifera</taxon>
        <taxon>Eurotatoria</taxon>
        <taxon>Monogononta</taxon>
        <taxon>Pseudotrocha</taxon>
        <taxon>Ploima</taxon>
        <taxon>Brachionidae</taxon>
        <taxon>Brachionus</taxon>
    </lineage>
</organism>
<evidence type="ECO:0000256" key="15">
    <source>
        <dbReference type="ARBA" id="ARBA00056637"/>
    </source>
</evidence>